<dbReference type="InterPro" id="IPR036812">
    <property type="entry name" value="NAD(P)_OxRdtase_dom_sf"/>
</dbReference>
<dbReference type="PANTHER" id="PTHR42686">
    <property type="entry name" value="GH17980P-RELATED"/>
    <property type="match status" value="1"/>
</dbReference>
<comment type="caution">
    <text evidence="2">The sequence shown here is derived from an EMBL/GenBank/DDBJ whole genome shotgun (WGS) entry which is preliminary data.</text>
</comment>
<dbReference type="PANTHER" id="PTHR42686:SF1">
    <property type="entry name" value="GH17980P-RELATED"/>
    <property type="match status" value="1"/>
</dbReference>
<reference evidence="3" key="1">
    <citation type="journal article" date="2019" name="Int. J. Syst. Evol. Microbiol.">
        <title>The Global Catalogue of Microorganisms (GCM) 10K type strain sequencing project: providing services to taxonomists for standard genome sequencing and annotation.</title>
        <authorList>
            <consortium name="The Broad Institute Genomics Platform"/>
            <consortium name="The Broad Institute Genome Sequencing Center for Infectious Disease"/>
            <person name="Wu L."/>
            <person name="Ma J."/>
        </authorList>
    </citation>
    <scope>NUCLEOTIDE SEQUENCE [LARGE SCALE GENOMIC DNA]</scope>
    <source>
        <strain evidence="3">KCTC 42899</strain>
    </source>
</reference>
<proteinExistence type="predicted"/>
<dbReference type="Pfam" id="PF00248">
    <property type="entry name" value="Aldo_ket_red"/>
    <property type="match status" value="1"/>
</dbReference>
<dbReference type="InterPro" id="IPR023210">
    <property type="entry name" value="NADP_OxRdtase_dom"/>
</dbReference>
<sequence>MDKRPIGGTGLKVTPICFGTSGLGDMPATYGYSVDEDRARATVTAILDGPVNMLDTSNNYGFGRSEERIGAIIRERGGLPDGFVLATKLDRDMTSGRFDADRVRRSVEESLTRLGLDRLDLLHLHDPEYARDLNEITGKGGALEELFKLKAEGLVRAVGLAMGRIDMMFPILRAWPFDALVSHNRMTLVNRSADAMFDYAHGAGMAILNAAPFAGGVLAKGSAVMPRLTYQEASDEALAGIRRIEAICAEYGIAPGAAALQFSMRDPRVTSTIVGVSKPERVQQVLDWASAPIPQAAWDALAALPHDMTDPEATRTYRAG</sequence>
<evidence type="ECO:0000313" key="3">
    <source>
        <dbReference type="Proteomes" id="UP001595721"/>
    </source>
</evidence>
<protein>
    <submittedName>
        <fullName evidence="2">Aldo/keto reductase</fullName>
    </submittedName>
</protein>
<dbReference type="SUPFAM" id="SSF51430">
    <property type="entry name" value="NAD(P)-linked oxidoreductase"/>
    <property type="match status" value="1"/>
</dbReference>
<name>A0ABV7R1E0_9RHOB</name>
<keyword evidence="3" id="KW-1185">Reference proteome</keyword>
<feature type="domain" description="NADP-dependent oxidoreductase" evidence="1">
    <location>
        <begin position="15"/>
        <end position="303"/>
    </location>
</feature>
<dbReference type="RefSeq" id="WP_377742819.1">
    <property type="nucleotide sequence ID" value="NZ_JBHRXJ010000002.1"/>
</dbReference>
<evidence type="ECO:0000259" key="1">
    <source>
        <dbReference type="Pfam" id="PF00248"/>
    </source>
</evidence>
<dbReference type="Proteomes" id="UP001595721">
    <property type="component" value="Unassembled WGS sequence"/>
</dbReference>
<organism evidence="2 3">
    <name type="scientific">Paracoccus mangrovi</name>
    <dbReference type="NCBI Taxonomy" id="1715645"/>
    <lineage>
        <taxon>Bacteria</taxon>
        <taxon>Pseudomonadati</taxon>
        <taxon>Pseudomonadota</taxon>
        <taxon>Alphaproteobacteria</taxon>
        <taxon>Rhodobacterales</taxon>
        <taxon>Paracoccaceae</taxon>
        <taxon>Paracoccus</taxon>
    </lineage>
</organism>
<dbReference type="EMBL" id="JBHRXJ010000002">
    <property type="protein sequence ID" value="MFC3527368.1"/>
    <property type="molecule type" value="Genomic_DNA"/>
</dbReference>
<dbReference type="Gene3D" id="3.20.20.100">
    <property type="entry name" value="NADP-dependent oxidoreductase domain"/>
    <property type="match status" value="1"/>
</dbReference>
<evidence type="ECO:0000313" key="2">
    <source>
        <dbReference type="EMBL" id="MFC3527368.1"/>
    </source>
</evidence>
<accession>A0ABV7R1E0</accession>
<gene>
    <name evidence="2" type="ORF">ACFOMH_04215</name>
</gene>
<dbReference type="CDD" id="cd19090">
    <property type="entry name" value="AKR_AKR15A-like"/>
    <property type="match status" value="1"/>
</dbReference>
<dbReference type="InterPro" id="IPR020471">
    <property type="entry name" value="AKR"/>
</dbReference>